<dbReference type="Proteomes" id="UP000283680">
    <property type="component" value="Unassembled WGS sequence"/>
</dbReference>
<evidence type="ECO:0000313" key="5">
    <source>
        <dbReference type="EMBL" id="RGQ53342.1"/>
    </source>
</evidence>
<proteinExistence type="predicted"/>
<reference evidence="2 8" key="2">
    <citation type="journal article" date="2019" name="Nat. Med.">
        <title>A library of human gut bacterial isolates paired with longitudinal multiomics data enables mechanistic microbiome research.</title>
        <authorList>
            <person name="Poyet M."/>
            <person name="Groussin M."/>
            <person name="Gibbons S.M."/>
            <person name="Avila-Pacheco J."/>
            <person name="Jiang X."/>
            <person name="Kearney S.M."/>
            <person name="Perrotta A.R."/>
            <person name="Berdy B."/>
            <person name="Zhao S."/>
            <person name="Lieberman T.D."/>
            <person name="Swanson P.K."/>
            <person name="Smith M."/>
            <person name="Roesemann S."/>
            <person name="Alexander J.E."/>
            <person name="Rich S.A."/>
            <person name="Livny J."/>
            <person name="Vlamakis H."/>
            <person name="Clish C."/>
            <person name="Bullock K."/>
            <person name="Deik A."/>
            <person name="Scott J."/>
            <person name="Pierce K.A."/>
            <person name="Xavier R.J."/>
            <person name="Alm E.J."/>
        </authorList>
    </citation>
    <scope>NUCLEOTIDE SEQUENCE [LARGE SCALE GENOMIC DNA]</scope>
    <source>
        <strain evidence="2 8">BIOML-A11</strain>
    </source>
</reference>
<name>A0A139KA94_BACUN</name>
<keyword evidence="9" id="KW-1185">Reference proteome</keyword>
<dbReference type="GeneID" id="98398541"/>
<feature type="domain" description="DUF5675" evidence="1">
    <location>
        <begin position="4"/>
        <end position="134"/>
    </location>
</feature>
<evidence type="ECO:0000313" key="6">
    <source>
        <dbReference type="Proteomes" id="UP000260759"/>
    </source>
</evidence>
<comment type="caution">
    <text evidence="4">The sequence shown here is derived from an EMBL/GenBank/DDBJ whole genome shotgun (WGS) entry which is preliminary data.</text>
</comment>
<reference evidence="3 9" key="3">
    <citation type="submission" date="2020-12" db="EMBL/GenBank/DDBJ databases">
        <title>Microorganisms.</title>
        <authorList>
            <person name="Matos J."/>
            <person name="Faleiro L."/>
            <person name="Duarte I."/>
        </authorList>
    </citation>
    <scope>NUCLEOTIDE SEQUENCE [LARGE SCALE GENOMIC DNA]</scope>
    <source>
        <strain evidence="3 9">PtFD3Pch2</strain>
    </source>
</reference>
<evidence type="ECO:0000259" key="1">
    <source>
        <dbReference type="Pfam" id="PF18925"/>
    </source>
</evidence>
<evidence type="ECO:0000313" key="2">
    <source>
        <dbReference type="EMBL" id="KAB4211774.1"/>
    </source>
</evidence>
<dbReference type="EMBL" id="QRTH01000002">
    <property type="protein sequence ID" value="RGQ53342.1"/>
    <property type="molecule type" value="Genomic_DNA"/>
</dbReference>
<evidence type="ECO:0000313" key="3">
    <source>
        <dbReference type="EMBL" id="MBT8725118.1"/>
    </source>
</evidence>
<sequence length="144" mass="16149">MKLTLNRKFKGQTYTIGDLSIDGKFFCNTIEDAVRELPATCPDTPRGRSCTCKEKVYAKTAIPAGTYKVTLQYSPRYKKKMPYLHDVPHFLGILIHSGNTEVDSAGCIIVGKNTVKGKVLESRTTFQKLYAILESERDITIQIV</sequence>
<evidence type="ECO:0000313" key="8">
    <source>
        <dbReference type="Proteomes" id="UP000466952"/>
    </source>
</evidence>
<dbReference type="Proteomes" id="UP001196342">
    <property type="component" value="Unassembled WGS sequence"/>
</dbReference>
<gene>
    <name evidence="5" type="ORF">DWY92_06645</name>
    <name evidence="4" type="ORF">DXB37_07025</name>
    <name evidence="2" type="ORF">GAP55_12395</name>
    <name evidence="3" type="ORF">JQN06_02865</name>
</gene>
<evidence type="ECO:0000313" key="4">
    <source>
        <dbReference type="EMBL" id="RGN94918.1"/>
    </source>
</evidence>
<reference evidence="6 7" key="1">
    <citation type="submission" date="2018-08" db="EMBL/GenBank/DDBJ databases">
        <title>A genome reference for cultivated species of the human gut microbiota.</title>
        <authorList>
            <person name="Zou Y."/>
            <person name="Xue W."/>
            <person name="Luo G."/>
        </authorList>
    </citation>
    <scope>NUCLEOTIDE SEQUENCE [LARGE SCALE GENOMIC DNA]</scope>
    <source>
        <strain evidence="5 7">AF28-11</strain>
        <strain evidence="4 6">OM03-4</strain>
    </source>
</reference>
<dbReference type="Proteomes" id="UP000466952">
    <property type="component" value="Unassembled WGS sequence"/>
</dbReference>
<dbReference type="EMBL" id="WCTR01000008">
    <property type="protein sequence ID" value="KAB4211774.1"/>
    <property type="molecule type" value="Genomic_DNA"/>
</dbReference>
<dbReference type="Proteomes" id="UP000260759">
    <property type="component" value="Unassembled WGS sequence"/>
</dbReference>
<organism evidence="4 6">
    <name type="scientific">Bacteroides uniformis</name>
    <dbReference type="NCBI Taxonomy" id="820"/>
    <lineage>
        <taxon>Bacteria</taxon>
        <taxon>Pseudomonadati</taxon>
        <taxon>Bacteroidota</taxon>
        <taxon>Bacteroidia</taxon>
        <taxon>Bacteroidales</taxon>
        <taxon>Bacteroidaceae</taxon>
        <taxon>Bacteroides</taxon>
    </lineage>
</organism>
<protein>
    <recommendedName>
        <fullName evidence="1">DUF5675 domain-containing protein</fullName>
    </recommendedName>
</protein>
<dbReference type="AlphaFoldDB" id="A0A139KA94"/>
<dbReference type="InterPro" id="IPR043732">
    <property type="entry name" value="DUF5675"/>
</dbReference>
<accession>A0A139KA94</accession>
<dbReference type="Pfam" id="PF18925">
    <property type="entry name" value="DUF5675"/>
    <property type="match status" value="1"/>
</dbReference>
<evidence type="ECO:0000313" key="9">
    <source>
        <dbReference type="Proteomes" id="UP001196342"/>
    </source>
</evidence>
<evidence type="ECO:0000313" key="7">
    <source>
        <dbReference type="Proteomes" id="UP000283680"/>
    </source>
</evidence>
<dbReference type="EMBL" id="JAFBJK010000002">
    <property type="protein sequence ID" value="MBT8725118.1"/>
    <property type="molecule type" value="Genomic_DNA"/>
</dbReference>
<dbReference type="RefSeq" id="WP_004293512.1">
    <property type="nucleotide sequence ID" value="NZ_CACRTC010000008.1"/>
</dbReference>
<dbReference type="EMBL" id="QSVA01000005">
    <property type="protein sequence ID" value="RGN94918.1"/>
    <property type="molecule type" value="Genomic_DNA"/>
</dbReference>